<keyword evidence="3" id="KW-1185">Reference proteome</keyword>
<evidence type="ECO:0000313" key="3">
    <source>
        <dbReference type="Proteomes" id="UP000431901"/>
    </source>
</evidence>
<dbReference type="RefSeq" id="WP_161105284.1">
    <property type="nucleotide sequence ID" value="NZ_JBHLYI010000023.1"/>
</dbReference>
<dbReference type="OrthoDB" id="3470902at2"/>
<feature type="compositionally biased region" description="Gly residues" evidence="1">
    <location>
        <begin position="296"/>
        <end position="308"/>
    </location>
</feature>
<name>A0A6I4W8J2_9ACTN</name>
<accession>A0A6I4W8J2</accession>
<sequence length="422" mass="42844">MHAHLEIPAPRASAGRFLVAGPVAPPRAAALRASLARGRGRTAALALDLLGSPYLTLTACPAPPLPDELTGPGIAVVRRAARHTLVTLRPDPAAGLSWTGRRFLAQRLVARAAAHMSGGHVVDLDARRILDHDVGPPHEPDLFVLDSTWLSVFVMGAGPRRIRAFTRGLARFGLPELSVRRAPLGHLLTAANVLRGAAADLLDEYLTTGPRPRPPSAPPTRPGGKASIHPPTSTTSTSPPTSAANASAPGNATRASPPGGAASTGPSTGTACGGSSGAASASPSGGAAFTSPPGGAACGGSSGAGSAGSSGIPFASPSGDRSGGPAEAVAGCALRGGVWRVRADRVVDPDDVLRYWGADTLPRRRKRGLAVRLVMPGPSGGVGEPGGWMLQVAPPPGRDGPGWWDERAARLIPPLCRPVKNR</sequence>
<reference evidence="2 3" key="1">
    <citation type="submission" date="2019-12" db="EMBL/GenBank/DDBJ databases">
        <title>Nocardia macrotermitis sp. nov. and Nocardia aurantia sp. nov., isolated from the gut of the fungus growing-termite Macrotermes natalensis.</title>
        <authorList>
            <person name="Christine B."/>
            <person name="Rene B."/>
        </authorList>
    </citation>
    <scope>NUCLEOTIDE SEQUENCE [LARGE SCALE GENOMIC DNA]</scope>
    <source>
        <strain evidence="2 3">DSM 102126</strain>
    </source>
</reference>
<dbReference type="EMBL" id="WUTW01000006">
    <property type="protein sequence ID" value="MXQ67079.1"/>
    <property type="molecule type" value="Genomic_DNA"/>
</dbReference>
<dbReference type="AlphaFoldDB" id="A0A6I4W8J2"/>
<protein>
    <submittedName>
        <fullName evidence="2">Uncharacterized protein</fullName>
    </submittedName>
</protein>
<feature type="compositionally biased region" description="Low complexity" evidence="1">
    <location>
        <begin position="277"/>
        <end position="295"/>
    </location>
</feature>
<feature type="compositionally biased region" description="Low complexity" evidence="1">
    <location>
        <begin position="309"/>
        <end position="319"/>
    </location>
</feature>
<evidence type="ECO:0000313" key="2">
    <source>
        <dbReference type="EMBL" id="MXQ67079.1"/>
    </source>
</evidence>
<organism evidence="2 3">
    <name type="scientific">Actinomadura rayongensis</name>
    <dbReference type="NCBI Taxonomy" id="1429076"/>
    <lineage>
        <taxon>Bacteria</taxon>
        <taxon>Bacillati</taxon>
        <taxon>Actinomycetota</taxon>
        <taxon>Actinomycetes</taxon>
        <taxon>Streptosporangiales</taxon>
        <taxon>Thermomonosporaceae</taxon>
        <taxon>Actinomadura</taxon>
    </lineage>
</organism>
<feature type="region of interest" description="Disordered" evidence="1">
    <location>
        <begin position="205"/>
        <end position="326"/>
    </location>
</feature>
<feature type="compositionally biased region" description="Low complexity" evidence="1">
    <location>
        <begin position="230"/>
        <end position="270"/>
    </location>
</feature>
<comment type="caution">
    <text evidence="2">The sequence shown here is derived from an EMBL/GenBank/DDBJ whole genome shotgun (WGS) entry which is preliminary data.</text>
</comment>
<dbReference type="Proteomes" id="UP000431901">
    <property type="component" value="Unassembled WGS sequence"/>
</dbReference>
<proteinExistence type="predicted"/>
<evidence type="ECO:0000256" key="1">
    <source>
        <dbReference type="SAM" id="MobiDB-lite"/>
    </source>
</evidence>
<feature type="compositionally biased region" description="Pro residues" evidence="1">
    <location>
        <begin position="211"/>
        <end position="221"/>
    </location>
</feature>
<gene>
    <name evidence="2" type="ORF">GQ466_23980</name>
</gene>